<dbReference type="GO" id="GO:0000400">
    <property type="term" value="F:four-way junction DNA binding"/>
    <property type="evidence" value="ECO:0007669"/>
    <property type="project" value="UniProtKB-UniRule"/>
</dbReference>
<dbReference type="GO" id="GO:0005524">
    <property type="term" value="F:ATP binding"/>
    <property type="evidence" value="ECO:0007669"/>
    <property type="project" value="InterPro"/>
</dbReference>
<evidence type="ECO:0000313" key="9">
    <source>
        <dbReference type="EMBL" id="AIA33830.1"/>
    </source>
</evidence>
<dbReference type="GO" id="GO:0009378">
    <property type="term" value="F:four-way junction helicase activity"/>
    <property type="evidence" value="ECO:0007669"/>
    <property type="project" value="InterPro"/>
</dbReference>
<evidence type="ECO:0000256" key="3">
    <source>
        <dbReference type="ARBA" id="ARBA00023125"/>
    </source>
</evidence>
<organism evidence="9 10">
    <name type="scientific">Mycoplasmopsis bovis CQ-W70</name>
    <dbReference type="NCBI Taxonomy" id="1316930"/>
    <lineage>
        <taxon>Bacteria</taxon>
        <taxon>Bacillati</taxon>
        <taxon>Mycoplasmatota</taxon>
        <taxon>Mycoplasmoidales</taxon>
        <taxon>Metamycoplasmataceae</taxon>
        <taxon>Mycoplasmopsis</taxon>
    </lineage>
</organism>
<feature type="domain" description="Holliday junction DNA helicase RuvA C-terminal" evidence="8">
    <location>
        <begin position="148"/>
        <end position="189"/>
    </location>
</feature>
<keyword evidence="9" id="KW-0347">Helicase</keyword>
<keyword evidence="4 6" id="KW-0233">DNA recombination</keyword>
<evidence type="ECO:0000256" key="5">
    <source>
        <dbReference type="ARBA" id="ARBA00023204"/>
    </source>
</evidence>
<keyword evidence="2 6" id="KW-0227">DNA damage</keyword>
<dbReference type="InterPro" id="IPR013849">
    <property type="entry name" value="DNA_helicase_Holl-junc_RuvA_I"/>
</dbReference>
<dbReference type="GO" id="GO:0048476">
    <property type="term" value="C:Holliday junction resolvase complex"/>
    <property type="evidence" value="ECO:0007669"/>
    <property type="project" value="UniProtKB-UniRule"/>
</dbReference>
<dbReference type="Pfam" id="PF07499">
    <property type="entry name" value="RuvA_C"/>
    <property type="match status" value="1"/>
</dbReference>
<dbReference type="PATRIC" id="fig|1316930.3.peg.254"/>
<comment type="subunit">
    <text evidence="6">Homotetramer. Forms an RuvA(8)-RuvB(12)-Holliday junction (HJ) complex. HJ DNA is sandwiched between 2 RuvA tetramers; dsDNA enters through RuvA and exits via RuvB. An RuvB hexamer assembles on each DNA strand where it exits the tetramer. Each RuvB hexamer is contacted by two RuvA subunits (via domain III) on 2 adjacent RuvB subunits; this complex drives branch migration. In the full resolvosome a probable DNA-RuvA(4)-RuvB(12)-RuvC(2) complex forms which resolves the HJ.</text>
</comment>
<feature type="region of interest" description="Domain III" evidence="6">
    <location>
        <begin position="147"/>
        <end position="198"/>
    </location>
</feature>
<evidence type="ECO:0000313" key="10">
    <source>
        <dbReference type="Proteomes" id="UP000027182"/>
    </source>
</evidence>
<feature type="domain" description="DNA helicase Holliday junction RuvA type" evidence="7">
    <location>
        <begin position="1"/>
        <end position="58"/>
    </location>
</feature>
<evidence type="ECO:0000256" key="4">
    <source>
        <dbReference type="ARBA" id="ARBA00023172"/>
    </source>
</evidence>
<dbReference type="GO" id="GO:0006310">
    <property type="term" value="P:DNA recombination"/>
    <property type="evidence" value="ECO:0007669"/>
    <property type="project" value="UniProtKB-UniRule"/>
</dbReference>
<comment type="domain">
    <text evidence="6">Has three domains with a flexible linker between the domains II and III and assumes an 'L' shape. Domain III is highly mobile and contacts RuvB.</text>
</comment>
<dbReference type="HOGENOM" id="CLU_087936_1_1_14"/>
<dbReference type="InterPro" id="IPR010994">
    <property type="entry name" value="RuvA_2-like"/>
</dbReference>
<comment type="subcellular location">
    <subcellularLocation>
        <location evidence="6">Cytoplasm</location>
    </subcellularLocation>
</comment>
<reference evidence="9 10" key="1">
    <citation type="submission" date="2013-04" db="EMBL/GenBank/DDBJ databases">
        <authorList>
            <person name="Lin L."/>
            <person name="Zeng Z."/>
            <person name="Xie J."/>
            <person name="Luo L."/>
            <person name="Yang Z."/>
            <person name="Liang W."/>
            <person name="Lin H."/>
            <person name="Dong C."/>
            <person name="Sun Y."/>
        </authorList>
    </citation>
    <scope>NUCLEOTIDE SEQUENCE [LARGE SCALE GENOMIC DNA]</scope>
    <source>
        <strain evidence="9 10">CQ-W70</strain>
    </source>
</reference>
<comment type="function">
    <text evidence="6">The RuvA-RuvB-RuvC complex processes Holliday junction (HJ) DNA during genetic recombination and DNA repair, while the RuvA-RuvB complex plays an important role in the rescue of blocked DNA replication forks via replication fork reversal (RFR). RuvA specifically binds to HJ cruciform DNA, conferring on it an open structure. The RuvB hexamer acts as an ATP-dependent pump, pulling dsDNA into and through the RuvAB complex. HJ branch migration allows RuvC to scan DNA until it finds its consensus sequence, where it cleaves and resolves the cruciform DNA.</text>
</comment>
<keyword evidence="5 6" id="KW-0234">DNA repair</keyword>
<comment type="similarity">
    <text evidence="6">Belongs to the RuvA family.</text>
</comment>
<keyword evidence="9" id="KW-0378">Hydrolase</keyword>
<dbReference type="Pfam" id="PF14520">
    <property type="entry name" value="HHH_5"/>
    <property type="match status" value="1"/>
</dbReference>
<dbReference type="Gene3D" id="1.10.150.20">
    <property type="entry name" value="5' to 3' exonuclease, C-terminal subdomain"/>
    <property type="match status" value="1"/>
</dbReference>
<dbReference type="GO" id="GO:0009379">
    <property type="term" value="C:Holliday junction helicase complex"/>
    <property type="evidence" value="ECO:0007669"/>
    <property type="project" value="InterPro"/>
</dbReference>
<gene>
    <name evidence="6 9" type="primary">ruvA</name>
    <name evidence="9" type="ORF">K668_01220</name>
</gene>
<keyword evidence="1 6" id="KW-0963">Cytoplasm</keyword>
<dbReference type="InterPro" id="IPR000085">
    <property type="entry name" value="RuvA"/>
</dbReference>
<comment type="caution">
    <text evidence="6">Lacks conserved residue(s) required for the propagation of feature annotation.</text>
</comment>
<proteinExistence type="inferred from homology"/>
<dbReference type="RefSeq" id="WP_013954676.1">
    <property type="nucleotide sequence ID" value="NZ_CP005933.1"/>
</dbReference>
<evidence type="ECO:0000256" key="1">
    <source>
        <dbReference type="ARBA" id="ARBA00022490"/>
    </source>
</evidence>
<dbReference type="GO" id="GO:0006281">
    <property type="term" value="P:DNA repair"/>
    <property type="evidence" value="ECO:0007669"/>
    <property type="project" value="UniProtKB-UniRule"/>
</dbReference>
<evidence type="ECO:0000256" key="2">
    <source>
        <dbReference type="ARBA" id="ARBA00022763"/>
    </source>
</evidence>
<evidence type="ECO:0000256" key="6">
    <source>
        <dbReference type="HAMAP-Rule" id="MF_00031"/>
    </source>
</evidence>
<name>A0A059Y3C7_MYCBV</name>
<accession>A0A059Y3C7</accession>
<dbReference type="Pfam" id="PF01330">
    <property type="entry name" value="RuvA_N"/>
    <property type="match status" value="1"/>
</dbReference>
<dbReference type="Proteomes" id="UP000027182">
    <property type="component" value="Chromosome"/>
</dbReference>
<keyword evidence="9" id="KW-0067">ATP-binding</keyword>
<dbReference type="GO" id="GO:0005737">
    <property type="term" value="C:cytoplasm"/>
    <property type="evidence" value="ECO:0007669"/>
    <property type="project" value="UniProtKB-SubCell"/>
</dbReference>
<keyword evidence="3 6" id="KW-0238">DNA-binding</keyword>
<dbReference type="EMBL" id="CP005933">
    <property type="protein sequence ID" value="AIA33830.1"/>
    <property type="molecule type" value="Genomic_DNA"/>
</dbReference>
<dbReference type="AlphaFoldDB" id="A0A059Y3C7"/>
<sequence>MILYRIGEIIHKHNSNIIFESQGIGYSLILPDPERVDVKQKCKLYLFEIKNEYQYATYAFKDFKERLLFVDLISLNGIGPKAAFNILNFGFEKVSALIAEGNVEALIEIPYLNPRMARLIVAELQAKWSKMISPKEAAKISVSTNTISEAKETLKMLGFKTKQIDNALAKVSTTDDIEKMIEEAIKLISTQNYEPATA</sequence>
<keyword evidence="9" id="KW-0547">Nucleotide-binding</keyword>
<evidence type="ECO:0000259" key="8">
    <source>
        <dbReference type="Pfam" id="PF07499"/>
    </source>
</evidence>
<protein>
    <recommendedName>
        <fullName evidence="6">Holliday junction branch migration complex subunit RuvA</fullName>
    </recommendedName>
</protein>
<dbReference type="KEGG" id="mbq:K668_01220"/>
<evidence type="ECO:0000259" key="7">
    <source>
        <dbReference type="Pfam" id="PF01330"/>
    </source>
</evidence>
<dbReference type="InterPro" id="IPR011114">
    <property type="entry name" value="RuvA_C"/>
</dbReference>
<dbReference type="SUPFAM" id="SSF47781">
    <property type="entry name" value="RuvA domain 2-like"/>
    <property type="match status" value="1"/>
</dbReference>
<dbReference type="HAMAP" id="MF_00031">
    <property type="entry name" value="DNA_HJ_migration_RuvA"/>
    <property type="match status" value="1"/>
</dbReference>
<dbReference type="NCBIfam" id="TIGR00084">
    <property type="entry name" value="ruvA"/>
    <property type="match status" value="1"/>
</dbReference>